<protein>
    <submittedName>
        <fullName evidence="7">ABC transporter substrate-binding protein</fullName>
    </submittedName>
</protein>
<dbReference type="GO" id="GO:0046872">
    <property type="term" value="F:metal ion binding"/>
    <property type="evidence" value="ECO:0007669"/>
    <property type="project" value="InterPro"/>
</dbReference>
<accession>A0A0C2SLG3</accession>
<dbReference type="PRINTS" id="PR00691">
    <property type="entry name" value="ADHESINB"/>
</dbReference>
<comment type="caution">
    <text evidence="7">The sequence shown here is derived from an EMBL/GenBank/DDBJ whole genome shotgun (WGS) entry which is preliminary data.</text>
</comment>
<feature type="coiled-coil region" evidence="5">
    <location>
        <begin position="163"/>
        <end position="194"/>
    </location>
</feature>
<keyword evidence="3 6" id="KW-0732">Signal</keyword>
<reference evidence="11 12" key="2">
    <citation type="submission" date="2019-04" db="EMBL/GenBank/DDBJ databases">
        <title>Genome sequencing of Clostridium botulinum Groups I-IV and Clostridium butyricum.</title>
        <authorList>
            <person name="Brunt J."/>
            <person name="Van Vliet A.H.M."/>
            <person name="Stringer S.C."/>
            <person name="Carter A.T."/>
            <person name="Peck M.W."/>
        </authorList>
    </citation>
    <scope>NUCLEOTIDE SEQUENCE [LARGE SCALE GENOMIC DNA]</scope>
    <source>
        <strain evidence="8 12">1605</strain>
        <strain evidence="9 11">CB-K-33E</strain>
    </source>
</reference>
<gene>
    <name evidence="7" type="ORF">EXM65_09090</name>
    <name evidence="8" type="ORF">FC774_11885</name>
    <name evidence="9" type="ORF">FDB51_02140</name>
</gene>
<dbReference type="SUPFAM" id="SSF53807">
    <property type="entry name" value="Helical backbone' metal receptor"/>
    <property type="match status" value="1"/>
</dbReference>
<dbReference type="EMBL" id="SWOV01000033">
    <property type="protein sequence ID" value="NFF88567.1"/>
    <property type="molecule type" value="Genomic_DNA"/>
</dbReference>
<dbReference type="PANTHER" id="PTHR42953:SF3">
    <property type="entry name" value="HIGH-AFFINITY ZINC UPTAKE SYSTEM PROTEIN ZNUA"/>
    <property type="match status" value="1"/>
</dbReference>
<dbReference type="RefSeq" id="WP_017825169.1">
    <property type="nucleotide sequence ID" value="NZ_JACBBZ010000001.1"/>
</dbReference>
<dbReference type="Proteomes" id="UP000472355">
    <property type="component" value="Unassembled WGS sequence"/>
</dbReference>
<dbReference type="PANTHER" id="PTHR42953">
    <property type="entry name" value="HIGH-AFFINITY ZINC UPTAKE SYSTEM PROTEIN ZNUA-RELATED"/>
    <property type="match status" value="1"/>
</dbReference>
<evidence type="ECO:0000256" key="6">
    <source>
        <dbReference type="SAM" id="SignalP"/>
    </source>
</evidence>
<dbReference type="AlphaFoldDB" id="A0A0C2SLG3"/>
<evidence type="ECO:0000313" key="9">
    <source>
        <dbReference type="EMBL" id="NFN33949.1"/>
    </source>
</evidence>
<evidence type="ECO:0000313" key="11">
    <source>
        <dbReference type="Proteomes" id="UP000473681"/>
    </source>
</evidence>
<dbReference type="InterPro" id="IPR006127">
    <property type="entry name" value="ZnuA-like"/>
</dbReference>
<keyword evidence="5" id="KW-0175">Coiled coil</keyword>
<dbReference type="Proteomes" id="UP000476820">
    <property type="component" value="Unassembled WGS sequence"/>
</dbReference>
<name>A0A0C2SLG3_CLOBO</name>
<feature type="signal peptide" evidence="6">
    <location>
        <begin position="1"/>
        <end position="24"/>
    </location>
</feature>
<feature type="chain" id="PRO_5038208319" evidence="6">
    <location>
        <begin position="25"/>
        <end position="300"/>
    </location>
</feature>
<organism evidence="7 10">
    <name type="scientific">Clostridium botulinum</name>
    <dbReference type="NCBI Taxonomy" id="1491"/>
    <lineage>
        <taxon>Bacteria</taxon>
        <taxon>Bacillati</taxon>
        <taxon>Bacillota</taxon>
        <taxon>Clostridia</taxon>
        <taxon>Eubacteriales</taxon>
        <taxon>Clostridiaceae</taxon>
        <taxon>Clostridium</taxon>
    </lineage>
</organism>
<dbReference type="Pfam" id="PF01297">
    <property type="entry name" value="ZnuA"/>
    <property type="match status" value="1"/>
</dbReference>
<dbReference type="GO" id="GO:0030001">
    <property type="term" value="P:metal ion transport"/>
    <property type="evidence" value="ECO:0007669"/>
    <property type="project" value="InterPro"/>
</dbReference>
<reference evidence="7 10" key="1">
    <citation type="submission" date="2019-02" db="EMBL/GenBank/DDBJ databases">
        <title>Genome sequencing of Clostridium botulinum clinical isolates.</title>
        <authorList>
            <person name="Brunt J."/>
            <person name="Van Vliet A.H.M."/>
            <person name="Stringer S.C."/>
            <person name="Grant K.A."/>
            <person name="Carter A.C."/>
            <person name="Peck M.W."/>
        </authorList>
    </citation>
    <scope>NUCLEOTIDE SEQUENCE [LARGE SCALE GENOMIC DNA]</scope>
    <source>
        <strain evidence="7 10">H113700579</strain>
    </source>
</reference>
<dbReference type="Gene3D" id="3.40.50.1980">
    <property type="entry name" value="Nitrogenase molybdenum iron protein domain"/>
    <property type="match status" value="2"/>
</dbReference>
<evidence type="ECO:0000256" key="4">
    <source>
        <dbReference type="RuleBase" id="RU003512"/>
    </source>
</evidence>
<dbReference type="Proteomes" id="UP000473681">
    <property type="component" value="Unassembled WGS sequence"/>
</dbReference>
<dbReference type="PROSITE" id="PS51257">
    <property type="entry name" value="PROKAR_LIPOPROTEIN"/>
    <property type="match status" value="1"/>
</dbReference>
<dbReference type="EMBL" id="SGKU01000021">
    <property type="protein sequence ID" value="NFA42722.1"/>
    <property type="molecule type" value="Genomic_DNA"/>
</dbReference>
<dbReference type="InterPro" id="IPR006128">
    <property type="entry name" value="Lipoprotein_PsaA-like"/>
</dbReference>
<evidence type="ECO:0000256" key="2">
    <source>
        <dbReference type="ARBA" id="ARBA00022448"/>
    </source>
</evidence>
<evidence type="ECO:0000313" key="7">
    <source>
        <dbReference type="EMBL" id="NFA42722.1"/>
    </source>
</evidence>
<evidence type="ECO:0000313" key="12">
    <source>
        <dbReference type="Proteomes" id="UP000476820"/>
    </source>
</evidence>
<evidence type="ECO:0000313" key="10">
    <source>
        <dbReference type="Proteomes" id="UP000472355"/>
    </source>
</evidence>
<evidence type="ECO:0000313" key="8">
    <source>
        <dbReference type="EMBL" id="NFF88567.1"/>
    </source>
</evidence>
<sequence>MKKRFFLTLSCILMSLFIIGCSNSNSTNESNKVNDDSKKLQVMVSIYPLKEFTEKIGGDKIEVTCLVPENMEPHDYEPKTKDFEKLMNSDIFIYNGLGMEHWIDSVNNVVSDDKVLKVNSSDGIDVRKEGELVDPHSWLSLIQVQKQCENIKDALISLDETNKDTYEENYNKFKKELQGLYDEYSAKFNDLSQKDFITGHAAFGYLCRDFGLTQKSVENLYGEGEPTPKELENLVNFCKENNKKVIFSESLASPKVSETLASEVGAEVVPIYTLESSEDDMSYLDAMKSNLDKIYKSLSK</sequence>
<dbReference type="InterPro" id="IPR050492">
    <property type="entry name" value="Bact_metal-bind_prot9"/>
</dbReference>
<dbReference type="GO" id="GO:0007155">
    <property type="term" value="P:cell adhesion"/>
    <property type="evidence" value="ECO:0007669"/>
    <property type="project" value="InterPro"/>
</dbReference>
<dbReference type="InterPro" id="IPR006129">
    <property type="entry name" value="AdhesinB"/>
</dbReference>
<dbReference type="OrthoDB" id="9810636at2"/>
<keyword evidence="2 4" id="KW-0813">Transport</keyword>
<proteinExistence type="inferred from homology"/>
<dbReference type="EMBL" id="SWVK01000002">
    <property type="protein sequence ID" value="NFN33949.1"/>
    <property type="molecule type" value="Genomic_DNA"/>
</dbReference>
<dbReference type="PRINTS" id="PR00690">
    <property type="entry name" value="ADHESNFAMILY"/>
</dbReference>
<evidence type="ECO:0000256" key="5">
    <source>
        <dbReference type="SAM" id="Coils"/>
    </source>
</evidence>
<comment type="similarity">
    <text evidence="1 4">Belongs to the bacterial solute-binding protein 9 family.</text>
</comment>
<evidence type="ECO:0000256" key="1">
    <source>
        <dbReference type="ARBA" id="ARBA00011028"/>
    </source>
</evidence>
<evidence type="ECO:0000256" key="3">
    <source>
        <dbReference type="ARBA" id="ARBA00022729"/>
    </source>
</evidence>